<feature type="binding site" evidence="11">
    <location>
        <position position="158"/>
    </location>
    <ligand>
        <name>FAD</name>
        <dbReference type="ChEBI" id="CHEBI:57692"/>
    </ligand>
</feature>
<dbReference type="STRING" id="101091.A0A1C7N5K4"/>
<keyword evidence="5" id="KW-1000">Mitochondrion outer membrane</keyword>
<feature type="binding site" evidence="11">
    <location>
        <position position="140"/>
    </location>
    <ligand>
        <name>FAD</name>
        <dbReference type="ChEBI" id="CHEBI:57692"/>
    </ligand>
</feature>
<dbReference type="PANTHER" id="PTHR19370">
    <property type="entry name" value="NADH-CYTOCHROME B5 REDUCTASE"/>
    <property type="match status" value="1"/>
</dbReference>
<dbReference type="InterPro" id="IPR001433">
    <property type="entry name" value="OxRdtase_FAD/NAD-bd"/>
</dbReference>
<reference evidence="14 15" key="1">
    <citation type="submission" date="2016-03" db="EMBL/GenBank/DDBJ databases">
        <title>Choanephora cucurbitarum.</title>
        <authorList>
            <person name="Min B."/>
            <person name="Park H."/>
            <person name="Park J.-H."/>
            <person name="Shin H.-D."/>
            <person name="Choi I.-G."/>
        </authorList>
    </citation>
    <scope>NUCLEOTIDE SEQUENCE [LARGE SCALE GENOMIC DNA]</scope>
    <source>
        <strain evidence="14 15">KUS-F28377</strain>
    </source>
</reference>
<evidence type="ECO:0000256" key="3">
    <source>
        <dbReference type="ARBA" id="ARBA00006105"/>
    </source>
</evidence>
<evidence type="ECO:0000256" key="7">
    <source>
        <dbReference type="ARBA" id="ARBA00023002"/>
    </source>
</evidence>
<accession>A0A1C7N5K4</accession>
<protein>
    <recommendedName>
        <fullName evidence="12">NADH-cytochrome b5 reductase</fullName>
        <ecNumber evidence="12">1.6.2.2</ecNumber>
    </recommendedName>
</protein>
<dbReference type="PRINTS" id="PR00406">
    <property type="entry name" value="CYTB5RDTASE"/>
</dbReference>
<sequence length="337" mass="37067">MRFTSPAMTSALRAAVQNPARMTAQKQTLGGIRHYASQAQSKKGGSKLLFATLLGAGVVGGLAYNSSQTKVIPVVDAKEKPTAFNPDGFISLKLLEVETVSHDTKLFRFAIPEGTSAGLPVASCVMIKHQEEGKKPIIRPYTPVSDQHAEGHVDFIIKKYETGKLTPVIHDMKPGDALQFKGPIVKYDWETKQKSNVGMVAGGSGITPMLQVVRRVFDEKSTDKKTKVTLIFANRTEDDILCREELDKIAKQHPDRFKIIYALDKAPEKWEGLSGYVTKEVVEKYLPGPKEDDSIIMVCGPPPMVRSLAGDKDGKEQGQLSGILKEMGYSQENVFKF</sequence>
<dbReference type="OrthoDB" id="432685at2759"/>
<evidence type="ECO:0000256" key="2">
    <source>
        <dbReference type="ARBA" id="ARBA00004572"/>
    </source>
</evidence>
<dbReference type="Gene3D" id="2.40.30.10">
    <property type="entry name" value="Translation factors"/>
    <property type="match status" value="1"/>
</dbReference>
<feature type="binding site" evidence="11">
    <location>
        <position position="156"/>
    </location>
    <ligand>
        <name>FAD</name>
        <dbReference type="ChEBI" id="CHEBI:57692"/>
    </ligand>
</feature>
<dbReference type="PANTHER" id="PTHR19370:SF171">
    <property type="entry name" value="NADH-CYTOCHROME B5 REDUCTASE 2"/>
    <property type="match status" value="1"/>
</dbReference>
<evidence type="ECO:0000259" key="13">
    <source>
        <dbReference type="PROSITE" id="PS51384"/>
    </source>
</evidence>
<dbReference type="InterPro" id="IPR017938">
    <property type="entry name" value="Riboflavin_synthase-like_b-brl"/>
</dbReference>
<dbReference type="FunFam" id="3.40.50.80:FF:000009">
    <property type="entry name" value="NADH-cytochrome b5 reductase"/>
    <property type="match status" value="1"/>
</dbReference>
<comment type="subcellular location">
    <subcellularLocation>
        <location evidence="2">Mitochondrion outer membrane</location>
        <topology evidence="2">Single-pass membrane protein</topology>
    </subcellularLocation>
</comment>
<keyword evidence="9" id="KW-0496">Mitochondrion</keyword>
<dbReference type="SUPFAM" id="SSF63380">
    <property type="entry name" value="Riboflavin synthase domain-like"/>
    <property type="match status" value="1"/>
</dbReference>
<keyword evidence="6 11" id="KW-0274">FAD</keyword>
<evidence type="ECO:0000256" key="6">
    <source>
        <dbReference type="ARBA" id="ARBA00022827"/>
    </source>
</evidence>
<dbReference type="GO" id="GO:0005741">
    <property type="term" value="C:mitochondrial outer membrane"/>
    <property type="evidence" value="ECO:0007669"/>
    <property type="project" value="UniProtKB-SubCell"/>
</dbReference>
<evidence type="ECO:0000256" key="5">
    <source>
        <dbReference type="ARBA" id="ARBA00022787"/>
    </source>
</evidence>
<evidence type="ECO:0000256" key="1">
    <source>
        <dbReference type="ARBA" id="ARBA00001974"/>
    </source>
</evidence>
<feature type="binding site" evidence="11">
    <location>
        <position position="139"/>
    </location>
    <ligand>
        <name>FAD</name>
        <dbReference type="ChEBI" id="CHEBI:57692"/>
    </ligand>
</feature>
<comment type="catalytic activity">
    <reaction evidence="10 12">
        <text>2 Fe(III)-[cytochrome b5] + NADH = 2 Fe(II)-[cytochrome b5] + NAD(+) + H(+)</text>
        <dbReference type="Rhea" id="RHEA:46680"/>
        <dbReference type="Rhea" id="RHEA-COMP:10438"/>
        <dbReference type="Rhea" id="RHEA-COMP:10439"/>
        <dbReference type="ChEBI" id="CHEBI:15378"/>
        <dbReference type="ChEBI" id="CHEBI:29033"/>
        <dbReference type="ChEBI" id="CHEBI:29034"/>
        <dbReference type="ChEBI" id="CHEBI:57540"/>
        <dbReference type="ChEBI" id="CHEBI:57945"/>
        <dbReference type="EC" id="1.6.2.2"/>
    </reaction>
</comment>
<feature type="domain" description="FAD-binding FR-type" evidence="13">
    <location>
        <begin position="87"/>
        <end position="190"/>
    </location>
</feature>
<dbReference type="Proteomes" id="UP000093000">
    <property type="component" value="Unassembled WGS sequence"/>
</dbReference>
<gene>
    <name evidence="14" type="primary">mcr1</name>
    <name evidence="14" type="ORF">A0J61_07661</name>
</gene>
<dbReference type="CDD" id="cd06183">
    <property type="entry name" value="cyt_b5_reduct_like"/>
    <property type="match status" value="1"/>
</dbReference>
<comment type="caution">
    <text evidence="14">The sequence shown here is derived from an EMBL/GenBank/DDBJ whole genome shotgun (WGS) entry which is preliminary data.</text>
</comment>
<dbReference type="FunFam" id="2.40.30.10:FF:000032">
    <property type="entry name" value="NADH-cytochrome b5 reductase"/>
    <property type="match status" value="1"/>
</dbReference>
<comment type="cofactor">
    <cofactor evidence="1 11 12">
        <name>FAD</name>
        <dbReference type="ChEBI" id="CHEBI:57692"/>
    </cofactor>
</comment>
<organism evidence="14 15">
    <name type="scientific">Choanephora cucurbitarum</name>
    <dbReference type="NCBI Taxonomy" id="101091"/>
    <lineage>
        <taxon>Eukaryota</taxon>
        <taxon>Fungi</taxon>
        <taxon>Fungi incertae sedis</taxon>
        <taxon>Mucoromycota</taxon>
        <taxon>Mucoromycotina</taxon>
        <taxon>Mucoromycetes</taxon>
        <taxon>Mucorales</taxon>
        <taxon>Mucorineae</taxon>
        <taxon>Choanephoraceae</taxon>
        <taxon>Choanephoroideae</taxon>
        <taxon>Choanephora</taxon>
    </lineage>
</organism>
<dbReference type="InterPro" id="IPR001834">
    <property type="entry name" value="CBR-like"/>
</dbReference>
<evidence type="ECO:0000313" key="14">
    <source>
        <dbReference type="EMBL" id="OBZ84287.1"/>
    </source>
</evidence>
<proteinExistence type="inferred from homology"/>
<dbReference type="InterPro" id="IPR017927">
    <property type="entry name" value="FAD-bd_FR_type"/>
</dbReference>
<dbReference type="PRINTS" id="PR00371">
    <property type="entry name" value="FPNCR"/>
</dbReference>
<keyword evidence="15" id="KW-1185">Reference proteome</keyword>
<evidence type="ECO:0000313" key="15">
    <source>
        <dbReference type="Proteomes" id="UP000093000"/>
    </source>
</evidence>
<dbReference type="Gene3D" id="3.40.50.80">
    <property type="entry name" value="Nucleotide-binding domain of ferredoxin-NADP reductase (FNR) module"/>
    <property type="match status" value="1"/>
</dbReference>
<name>A0A1C7N5K4_9FUNG</name>
<feature type="binding site" evidence="11">
    <location>
        <position position="207"/>
    </location>
    <ligand>
        <name>FAD</name>
        <dbReference type="ChEBI" id="CHEBI:57692"/>
    </ligand>
</feature>
<evidence type="ECO:0000256" key="8">
    <source>
        <dbReference type="ARBA" id="ARBA00023027"/>
    </source>
</evidence>
<keyword evidence="5" id="KW-0472">Membrane</keyword>
<dbReference type="EC" id="1.6.2.2" evidence="12"/>
<dbReference type="EMBL" id="LUGH01000530">
    <property type="protein sequence ID" value="OBZ84287.1"/>
    <property type="molecule type" value="Genomic_DNA"/>
</dbReference>
<evidence type="ECO:0000256" key="10">
    <source>
        <dbReference type="ARBA" id="ARBA00047682"/>
    </source>
</evidence>
<evidence type="ECO:0000256" key="9">
    <source>
        <dbReference type="ARBA" id="ARBA00023128"/>
    </source>
</evidence>
<evidence type="ECO:0000256" key="11">
    <source>
        <dbReference type="PIRSR" id="PIRSR601834-1"/>
    </source>
</evidence>
<evidence type="ECO:0000256" key="12">
    <source>
        <dbReference type="RuleBase" id="RU361226"/>
    </source>
</evidence>
<dbReference type="Pfam" id="PF00175">
    <property type="entry name" value="NAD_binding_1"/>
    <property type="match status" value="1"/>
</dbReference>
<feature type="binding site" evidence="11">
    <location>
        <position position="141"/>
    </location>
    <ligand>
        <name>FAD</name>
        <dbReference type="ChEBI" id="CHEBI:57692"/>
    </ligand>
</feature>
<keyword evidence="4 11" id="KW-0285">Flavoprotein</keyword>
<dbReference type="InterPro" id="IPR039261">
    <property type="entry name" value="FNR_nucleotide-bd"/>
</dbReference>
<dbReference type="GO" id="GO:0090524">
    <property type="term" value="F:cytochrome-b5 reductase activity, acting on NADH"/>
    <property type="evidence" value="ECO:0007669"/>
    <property type="project" value="UniProtKB-EC"/>
</dbReference>
<dbReference type="InParanoid" id="A0A1C7N5K4"/>
<comment type="similarity">
    <text evidence="3 12">Belongs to the flavoprotein pyridine nucleotide cytochrome reductase family.</text>
</comment>
<dbReference type="InterPro" id="IPR008333">
    <property type="entry name" value="Cbr1-like_FAD-bd_dom"/>
</dbReference>
<evidence type="ECO:0000256" key="4">
    <source>
        <dbReference type="ARBA" id="ARBA00022630"/>
    </source>
</evidence>
<dbReference type="InterPro" id="IPR001709">
    <property type="entry name" value="Flavoprot_Pyr_Nucl_cyt_Rdtase"/>
</dbReference>
<dbReference type="Pfam" id="PF00970">
    <property type="entry name" value="FAD_binding_6"/>
    <property type="match status" value="1"/>
</dbReference>
<keyword evidence="7 12" id="KW-0560">Oxidoreductase</keyword>
<dbReference type="AlphaFoldDB" id="A0A1C7N5K4"/>
<dbReference type="SUPFAM" id="SSF52343">
    <property type="entry name" value="Ferredoxin reductase-like, C-terminal NADP-linked domain"/>
    <property type="match status" value="1"/>
</dbReference>
<dbReference type="PROSITE" id="PS51384">
    <property type="entry name" value="FAD_FR"/>
    <property type="match status" value="1"/>
</dbReference>
<keyword evidence="8 12" id="KW-0520">NAD</keyword>
<feature type="binding site" evidence="11">
    <location>
        <position position="164"/>
    </location>
    <ligand>
        <name>FAD</name>
        <dbReference type="ChEBI" id="CHEBI:57692"/>
    </ligand>
</feature>